<keyword evidence="2" id="KW-1185">Reference proteome</keyword>
<evidence type="ECO:0000313" key="1">
    <source>
        <dbReference type="EMBL" id="OLF05241.1"/>
    </source>
</evidence>
<dbReference type="EMBL" id="MSIF01000031">
    <property type="protein sequence ID" value="OLF05241.1"/>
    <property type="molecule type" value="Genomic_DNA"/>
</dbReference>
<comment type="caution">
    <text evidence="1">The sequence shown here is derived from an EMBL/GenBank/DDBJ whole genome shotgun (WGS) entry which is preliminary data.</text>
</comment>
<reference evidence="1 2" key="1">
    <citation type="submission" date="2016-12" db="EMBL/GenBank/DDBJ databases">
        <title>The draft genome sequence of Actinophytocola xinjiangensis.</title>
        <authorList>
            <person name="Wang W."/>
            <person name="Yuan L."/>
        </authorList>
    </citation>
    <scope>NUCLEOTIDE SEQUENCE [LARGE SCALE GENOMIC DNA]</scope>
    <source>
        <strain evidence="1 2">CGMCC 4.4663</strain>
    </source>
</reference>
<sequence length="285" mass="29981">MLRLDTIRHRTFGPSSATEPFAGFLDLFVERCAPHGVAVVDGPVPGNHNGYASMCLRLLTDLCAGQDPDAVVIAHALPDYDMTVSISGYLEQRLPGEPLIFAVSEQGRTTPFAALRVAATLAAQYERIAVLVVDQGTIPYPDPALSTVDSTTDHAVGLLFTRDGRTPPPLVRQLTGVGRERLTQTLTTELAHTPDATVILGPGVEQALTSPAPFTGATAVVGAGRAVGPALAEPTRNSPPGGQWCTAVWSRLAGVLADPPPGPVVAVEYDPELGYLCLSIFEAIK</sequence>
<protein>
    <submittedName>
        <fullName evidence="1">Uncharacterized protein</fullName>
    </submittedName>
</protein>
<dbReference type="AlphaFoldDB" id="A0A7Z0WES7"/>
<dbReference type="OrthoDB" id="3368027at2"/>
<evidence type="ECO:0000313" key="2">
    <source>
        <dbReference type="Proteomes" id="UP000185696"/>
    </source>
</evidence>
<dbReference type="Proteomes" id="UP000185696">
    <property type="component" value="Unassembled WGS sequence"/>
</dbReference>
<dbReference type="RefSeq" id="WP_075137729.1">
    <property type="nucleotide sequence ID" value="NZ_MSIF01000031.1"/>
</dbReference>
<proteinExistence type="predicted"/>
<gene>
    <name evidence="1" type="ORF">BLA60_36915</name>
</gene>
<name>A0A7Z0WES7_9PSEU</name>
<organism evidence="1 2">
    <name type="scientific">Actinophytocola xinjiangensis</name>
    <dbReference type="NCBI Taxonomy" id="485602"/>
    <lineage>
        <taxon>Bacteria</taxon>
        <taxon>Bacillati</taxon>
        <taxon>Actinomycetota</taxon>
        <taxon>Actinomycetes</taxon>
        <taxon>Pseudonocardiales</taxon>
        <taxon>Pseudonocardiaceae</taxon>
    </lineage>
</organism>
<accession>A0A7Z0WES7</accession>